<dbReference type="Pfam" id="PF00117">
    <property type="entry name" value="GATase"/>
    <property type="match status" value="1"/>
</dbReference>
<feature type="binding site" evidence="10">
    <location>
        <begin position="316"/>
        <end position="324"/>
    </location>
    <ligand>
        <name>5-phospho-alpha-D-ribose 1-diphosphate</name>
        <dbReference type="ChEBI" id="CHEBI:58017"/>
    </ligand>
</feature>
<keyword evidence="10" id="KW-0460">Magnesium</keyword>
<comment type="catalytic activity">
    <reaction evidence="8 10">
        <text>N-(5-phospho-beta-D-ribosyl)anthranilate + diphosphate = 5-phospho-alpha-D-ribose 1-diphosphate + anthranilate</text>
        <dbReference type="Rhea" id="RHEA:11768"/>
        <dbReference type="ChEBI" id="CHEBI:16567"/>
        <dbReference type="ChEBI" id="CHEBI:18277"/>
        <dbReference type="ChEBI" id="CHEBI:33019"/>
        <dbReference type="ChEBI" id="CHEBI:58017"/>
        <dbReference type="EC" id="2.4.2.18"/>
    </reaction>
</comment>
<dbReference type="AlphaFoldDB" id="A0A1G5RR89"/>
<dbReference type="InterPro" id="IPR017926">
    <property type="entry name" value="GATASE"/>
</dbReference>
<evidence type="ECO:0000259" key="13">
    <source>
        <dbReference type="Pfam" id="PF02885"/>
    </source>
</evidence>
<dbReference type="PRINTS" id="PR00096">
    <property type="entry name" value="GATASE"/>
</dbReference>
<evidence type="ECO:0000256" key="7">
    <source>
        <dbReference type="ARBA" id="ARBA00023141"/>
    </source>
</evidence>
<feature type="binding site" evidence="10">
    <location>
        <begin position="298"/>
        <end position="301"/>
    </location>
    <ligand>
        <name>5-phospho-alpha-D-ribose 1-diphosphate</name>
        <dbReference type="ChEBI" id="CHEBI:58017"/>
    </ligand>
</feature>
<evidence type="ECO:0000256" key="9">
    <source>
        <dbReference type="ARBA" id="ARBA00061188"/>
    </source>
</evidence>
<organism evidence="14 15">
    <name type="scientific">Acidaminobacter hydrogenoformans DSM 2784</name>
    <dbReference type="NCBI Taxonomy" id="1120920"/>
    <lineage>
        <taxon>Bacteria</taxon>
        <taxon>Bacillati</taxon>
        <taxon>Bacillota</taxon>
        <taxon>Clostridia</taxon>
        <taxon>Peptostreptococcales</taxon>
        <taxon>Acidaminobacteraceae</taxon>
        <taxon>Acidaminobacter</taxon>
    </lineage>
</organism>
<dbReference type="PANTHER" id="PTHR43285">
    <property type="entry name" value="ANTHRANILATE PHOSPHORIBOSYLTRANSFERASE"/>
    <property type="match status" value="1"/>
</dbReference>
<dbReference type="GO" id="GO:0005829">
    <property type="term" value="C:cytosol"/>
    <property type="evidence" value="ECO:0007669"/>
    <property type="project" value="TreeGrafter"/>
</dbReference>
<feature type="binding site" evidence="10">
    <location>
        <position position="288"/>
    </location>
    <ligand>
        <name>anthranilate</name>
        <dbReference type="ChEBI" id="CHEBI:16567"/>
        <label>1</label>
    </ligand>
</feature>
<dbReference type="SUPFAM" id="SSF47648">
    <property type="entry name" value="Nucleoside phosphorylase/phosphoribosyltransferase N-terminal domain"/>
    <property type="match status" value="1"/>
</dbReference>
<feature type="binding site" evidence="10">
    <location>
        <position position="434"/>
    </location>
    <ligand>
        <name>Mg(2+)</name>
        <dbReference type="ChEBI" id="CHEBI:18420"/>
        <label>1</label>
    </ligand>
</feature>
<dbReference type="OrthoDB" id="9806430at2"/>
<evidence type="ECO:0000256" key="1">
    <source>
        <dbReference type="ARBA" id="ARBA00004907"/>
    </source>
</evidence>
<comment type="pathway">
    <text evidence="1 10">Amino-acid biosynthesis; L-tryptophan biosynthesis; L-tryptophan from chorismate: step 2/5.</text>
</comment>
<dbReference type="PRINTS" id="PR00099">
    <property type="entry name" value="CPSGATASE"/>
</dbReference>
<keyword evidence="5 10" id="KW-0822">Tryptophan biosynthesis</keyword>
<evidence type="ECO:0000256" key="8">
    <source>
        <dbReference type="ARBA" id="ARBA00052328"/>
    </source>
</evidence>
<comment type="function">
    <text evidence="10">Catalyzes the transfer of the phosphoribosyl group of 5-phosphorylribose-1-pyrophosphate (PRPP) to anthranilate to yield N-(5'-phosphoribosyl)-anthranilate (PRA).</text>
</comment>
<gene>
    <name evidence="10" type="primary">trpD</name>
    <name evidence="14" type="ORF">SAMN03080599_00307</name>
</gene>
<dbReference type="GO" id="GO:0004048">
    <property type="term" value="F:anthranilate phosphoribosyltransferase activity"/>
    <property type="evidence" value="ECO:0007669"/>
    <property type="project" value="UniProtKB-UniRule"/>
</dbReference>
<dbReference type="Gene3D" id="1.20.970.10">
    <property type="entry name" value="Transferase, Pyrimidine Nucleoside Phosphorylase, Chain C"/>
    <property type="match status" value="1"/>
</dbReference>
<dbReference type="InterPro" id="IPR006221">
    <property type="entry name" value="TrpG/PapA_dom"/>
</dbReference>
<feature type="domain" description="Glutamine amidotransferase" evidence="11">
    <location>
        <begin position="3"/>
        <end position="188"/>
    </location>
</feature>
<evidence type="ECO:0000259" key="12">
    <source>
        <dbReference type="Pfam" id="PF00591"/>
    </source>
</evidence>
<keyword evidence="4 10" id="KW-0808">Transferase</keyword>
<evidence type="ECO:0000256" key="4">
    <source>
        <dbReference type="ARBA" id="ARBA00022679"/>
    </source>
</evidence>
<dbReference type="Proteomes" id="UP000199208">
    <property type="component" value="Unassembled WGS sequence"/>
</dbReference>
<dbReference type="InterPro" id="IPR000312">
    <property type="entry name" value="Glycosyl_Trfase_fam3"/>
</dbReference>
<dbReference type="EC" id="2.4.2.18" evidence="10"/>
<comment type="similarity">
    <text evidence="10">Belongs to the anthranilate phosphoribosyltransferase family.</text>
</comment>
<dbReference type="NCBIfam" id="TIGR00566">
    <property type="entry name" value="trpG_papA"/>
    <property type="match status" value="1"/>
</dbReference>
<evidence type="ECO:0000256" key="2">
    <source>
        <dbReference type="ARBA" id="ARBA00022605"/>
    </source>
</evidence>
<dbReference type="Gene3D" id="3.40.1030.10">
    <property type="entry name" value="Nucleoside phosphorylase/phosphoribosyltransferase catalytic domain"/>
    <property type="match status" value="1"/>
</dbReference>
<dbReference type="STRING" id="1120920.SAMN03080599_00307"/>
<dbReference type="NCBIfam" id="TIGR01245">
    <property type="entry name" value="trpD"/>
    <property type="match status" value="1"/>
</dbReference>
<feature type="binding site" evidence="10">
    <location>
        <position position="433"/>
    </location>
    <ligand>
        <name>Mg(2+)</name>
        <dbReference type="ChEBI" id="CHEBI:18420"/>
        <label>2</label>
    </ligand>
</feature>
<feature type="binding site" evidence="10">
    <location>
        <position position="296"/>
    </location>
    <ligand>
        <name>5-phospho-alpha-D-ribose 1-diphosphate</name>
        <dbReference type="ChEBI" id="CHEBI:58017"/>
    </ligand>
</feature>
<feature type="domain" description="Glycosyl transferase family 3 N-terminal" evidence="13">
    <location>
        <begin position="214"/>
        <end position="274"/>
    </location>
</feature>
<dbReference type="GO" id="GO:0000162">
    <property type="term" value="P:L-tryptophan biosynthetic process"/>
    <property type="evidence" value="ECO:0007669"/>
    <property type="project" value="UniProtKB-UniRule"/>
</dbReference>
<dbReference type="FunFam" id="3.40.1030.10:FF:000002">
    <property type="entry name" value="Anthranilate phosphoribosyltransferase"/>
    <property type="match status" value="1"/>
</dbReference>
<dbReference type="InterPro" id="IPR005940">
    <property type="entry name" value="Anthranilate_Pribosyl_Tfrase"/>
</dbReference>
<name>A0A1G5RR89_9FIRM</name>
<protein>
    <recommendedName>
        <fullName evidence="10">Anthranilate phosphoribosyltransferase</fullName>
        <ecNumber evidence="10">2.4.2.18</ecNumber>
    </recommendedName>
</protein>
<comment type="cofactor">
    <cofactor evidence="10">
        <name>Mg(2+)</name>
        <dbReference type="ChEBI" id="CHEBI:18420"/>
    </cofactor>
    <text evidence="10">Binds 2 magnesium ions per monomer.</text>
</comment>
<feature type="binding site" evidence="10">
    <location>
        <position position="434"/>
    </location>
    <ligand>
        <name>Mg(2+)</name>
        <dbReference type="ChEBI" id="CHEBI:18420"/>
        <label>2</label>
    </ligand>
</feature>
<feature type="binding site" evidence="10">
    <location>
        <position position="288"/>
    </location>
    <ligand>
        <name>5-phospho-alpha-D-ribose 1-diphosphate</name>
        <dbReference type="ChEBI" id="CHEBI:58017"/>
    </ligand>
</feature>
<dbReference type="Pfam" id="PF00591">
    <property type="entry name" value="Glycos_transf_3"/>
    <property type="match status" value="1"/>
</dbReference>
<evidence type="ECO:0000313" key="14">
    <source>
        <dbReference type="EMBL" id="SCZ76572.1"/>
    </source>
</evidence>
<sequence>MILIIDNYDSFTYNLYQEIGSFYPDLLVVRNDQITLAEIEALQPEALVLSPGPGFPASAGITIKAIQHFAGKIPMLGVCLGLQAIGEAFGGRVVHASEQVHGKSSMIELDTTSKLFEGLPAKVEVARYHSLVLETSSLPETLKVTAKTSKGEIMAAENAALGVYGVQFHPESVLTPQGKAMLYKFVTKVAGLKAISPVAQAPVSNEEKSALKRYLFTVAEGGSLTADEAESAMGCIMDGGATDAQIAAFMTALRMKGESVDEITGFARAMISKAATVKTELPAVDIVGTGGDLSNTFNISTTTAFVVAGAGQPVAKHGNRSVSSRSGSADVLEQLGVRLNLTPEQALDCLEKTDVTFMFAPAFHGSMRHAATPRRELGLRSVFNILGPLSNPAGAPYMVLGVYDEKLVEVLANVLVQLGVKGALVVHGSDGLDEVTLTGPTTVCEIKGGQTRMYTVTPEEMGLTSTELVNLVGGSPEENAKITLDILNGMQGPKRDVVLMNAAAALVASGKVDSFKEGIEAAKASIDSGRALAKLKALVDTTQRYGA</sequence>
<dbReference type="PANTHER" id="PTHR43285:SF2">
    <property type="entry name" value="ANTHRANILATE PHOSPHORIBOSYLTRANSFERASE"/>
    <property type="match status" value="1"/>
</dbReference>
<keyword evidence="2 10" id="KW-0028">Amino-acid biosynthesis</keyword>
<evidence type="ECO:0000256" key="10">
    <source>
        <dbReference type="HAMAP-Rule" id="MF_00211"/>
    </source>
</evidence>
<evidence type="ECO:0000313" key="15">
    <source>
        <dbReference type="Proteomes" id="UP000199208"/>
    </source>
</evidence>
<feature type="binding site" evidence="10">
    <location>
        <position position="319"/>
    </location>
    <ligand>
        <name>anthranilate</name>
        <dbReference type="ChEBI" id="CHEBI:16567"/>
        <label>1</label>
    </ligand>
</feature>
<dbReference type="Pfam" id="PF02885">
    <property type="entry name" value="Glycos_trans_3N"/>
    <property type="match status" value="1"/>
</dbReference>
<dbReference type="EMBL" id="FMWL01000001">
    <property type="protein sequence ID" value="SCZ76572.1"/>
    <property type="molecule type" value="Genomic_DNA"/>
</dbReference>
<keyword evidence="10" id="KW-0479">Metal-binding</keyword>
<dbReference type="Gene3D" id="3.40.50.880">
    <property type="match status" value="1"/>
</dbReference>
<dbReference type="PRINTS" id="PR00097">
    <property type="entry name" value="ANTSNTHASEII"/>
</dbReference>
<dbReference type="SUPFAM" id="SSF52317">
    <property type="entry name" value="Class I glutamine amidotransferase-like"/>
    <property type="match status" value="1"/>
</dbReference>
<feature type="binding site" evidence="10">
    <location>
        <begin position="291"/>
        <end position="292"/>
    </location>
    <ligand>
        <name>5-phospho-alpha-D-ribose 1-diphosphate</name>
        <dbReference type="ChEBI" id="CHEBI:58017"/>
    </ligand>
</feature>
<keyword evidence="15" id="KW-1185">Reference proteome</keyword>
<evidence type="ECO:0000256" key="5">
    <source>
        <dbReference type="ARBA" id="ARBA00022822"/>
    </source>
</evidence>
<dbReference type="UniPathway" id="UPA00035">
    <property type="reaction ID" value="UER00041"/>
</dbReference>
<dbReference type="InterPro" id="IPR035902">
    <property type="entry name" value="Nuc_phospho_transferase"/>
</dbReference>
<dbReference type="FunFam" id="3.40.50.880:FF:000003">
    <property type="entry name" value="Anthranilate synthase component II"/>
    <property type="match status" value="1"/>
</dbReference>
<evidence type="ECO:0000259" key="11">
    <source>
        <dbReference type="Pfam" id="PF00117"/>
    </source>
</evidence>
<feature type="binding site" evidence="10">
    <location>
        <position position="374"/>
    </location>
    <ligand>
        <name>anthranilate</name>
        <dbReference type="ChEBI" id="CHEBI:16567"/>
        <label>2</label>
    </ligand>
</feature>
<feature type="binding site" evidence="10">
    <location>
        <position position="328"/>
    </location>
    <ligand>
        <name>5-phospho-alpha-D-ribose 1-diphosphate</name>
        <dbReference type="ChEBI" id="CHEBI:58017"/>
    </ligand>
</feature>
<comment type="subunit">
    <text evidence="10">Homodimer.</text>
</comment>
<dbReference type="HAMAP" id="MF_00211">
    <property type="entry name" value="TrpD"/>
    <property type="match status" value="1"/>
</dbReference>
<accession>A0A1G5RR89</accession>
<proteinExistence type="inferred from homology"/>
<reference evidence="14 15" key="1">
    <citation type="submission" date="2016-10" db="EMBL/GenBank/DDBJ databases">
        <authorList>
            <person name="de Groot N.N."/>
        </authorList>
    </citation>
    <scope>NUCLEOTIDE SEQUENCE [LARGE SCALE GENOMIC DNA]</scope>
    <source>
        <strain evidence="14 15">DSM 2784</strain>
    </source>
</reference>
<keyword evidence="3 10" id="KW-0328">Glycosyltransferase</keyword>
<dbReference type="InterPro" id="IPR036320">
    <property type="entry name" value="Glycosyl_Trfase_fam3_N_dom_sf"/>
</dbReference>
<dbReference type="InterPro" id="IPR017459">
    <property type="entry name" value="Glycosyl_Trfase_fam3_N_dom"/>
</dbReference>
<dbReference type="PROSITE" id="PS51273">
    <property type="entry name" value="GATASE_TYPE_1"/>
    <property type="match status" value="1"/>
</dbReference>
<comment type="similarity">
    <text evidence="9">In the C-terminal section; belongs to the anthranilate phosphoribosyltransferase family.</text>
</comment>
<keyword evidence="6" id="KW-0315">Glutamine amidotransferase</keyword>
<dbReference type="SUPFAM" id="SSF52418">
    <property type="entry name" value="Nucleoside phosphorylase/phosphoribosyltransferase catalytic domain"/>
    <property type="match status" value="1"/>
</dbReference>
<feature type="binding site" evidence="10">
    <location>
        <position position="300"/>
    </location>
    <ligand>
        <name>Mg(2+)</name>
        <dbReference type="ChEBI" id="CHEBI:18420"/>
        <label>1</label>
    </ligand>
</feature>
<evidence type="ECO:0000256" key="3">
    <source>
        <dbReference type="ARBA" id="ARBA00022676"/>
    </source>
</evidence>
<feature type="domain" description="Glycosyl transferase family 3" evidence="12">
    <location>
        <begin position="282"/>
        <end position="532"/>
    </location>
</feature>
<dbReference type="GO" id="GO:0000287">
    <property type="term" value="F:magnesium ion binding"/>
    <property type="evidence" value="ECO:0007669"/>
    <property type="project" value="UniProtKB-UniRule"/>
</dbReference>
<evidence type="ECO:0000256" key="6">
    <source>
        <dbReference type="ARBA" id="ARBA00022962"/>
    </source>
</evidence>
<keyword evidence="7 10" id="KW-0057">Aromatic amino acid biosynthesis</keyword>
<dbReference type="InterPro" id="IPR029062">
    <property type="entry name" value="Class_I_gatase-like"/>
</dbReference>
<comment type="caution">
    <text evidence="10">Lacks conserved residue(s) required for the propagation of feature annotation.</text>
</comment>
<dbReference type="CDD" id="cd01743">
    <property type="entry name" value="GATase1_Anthranilate_Synthase"/>
    <property type="match status" value="1"/>
</dbReference>